<evidence type="ECO:0000313" key="2">
    <source>
        <dbReference type="Proteomes" id="UP001055811"/>
    </source>
</evidence>
<name>A0ACB8YYR5_CICIN</name>
<dbReference type="EMBL" id="CM042017">
    <property type="protein sequence ID" value="KAI3690361.1"/>
    <property type="molecule type" value="Genomic_DNA"/>
</dbReference>
<reference evidence="2" key="1">
    <citation type="journal article" date="2022" name="Mol. Ecol. Resour.">
        <title>The genomes of chicory, endive, great burdock and yacon provide insights into Asteraceae palaeo-polyploidization history and plant inulin production.</title>
        <authorList>
            <person name="Fan W."/>
            <person name="Wang S."/>
            <person name="Wang H."/>
            <person name="Wang A."/>
            <person name="Jiang F."/>
            <person name="Liu H."/>
            <person name="Zhao H."/>
            <person name="Xu D."/>
            <person name="Zhang Y."/>
        </authorList>
    </citation>
    <scope>NUCLEOTIDE SEQUENCE [LARGE SCALE GENOMIC DNA]</scope>
    <source>
        <strain evidence="2">cv. Punajuju</strain>
    </source>
</reference>
<dbReference type="Proteomes" id="UP001055811">
    <property type="component" value="Linkage Group LG09"/>
</dbReference>
<protein>
    <submittedName>
        <fullName evidence="1">Uncharacterized protein</fullName>
    </submittedName>
</protein>
<keyword evidence="2" id="KW-1185">Reference proteome</keyword>
<gene>
    <name evidence="1" type="ORF">L2E82_48375</name>
</gene>
<comment type="caution">
    <text evidence="1">The sequence shown here is derived from an EMBL/GenBank/DDBJ whole genome shotgun (WGS) entry which is preliminary data.</text>
</comment>
<reference evidence="1 2" key="2">
    <citation type="journal article" date="2022" name="Mol. Ecol. Resour.">
        <title>The genomes of chicory, endive, great burdock and yacon provide insights into Asteraceae paleo-polyploidization history and plant inulin production.</title>
        <authorList>
            <person name="Fan W."/>
            <person name="Wang S."/>
            <person name="Wang H."/>
            <person name="Wang A."/>
            <person name="Jiang F."/>
            <person name="Liu H."/>
            <person name="Zhao H."/>
            <person name="Xu D."/>
            <person name="Zhang Y."/>
        </authorList>
    </citation>
    <scope>NUCLEOTIDE SEQUENCE [LARGE SCALE GENOMIC DNA]</scope>
    <source>
        <strain evidence="2">cv. Punajuju</strain>
        <tissue evidence="1">Leaves</tissue>
    </source>
</reference>
<sequence>MSWPSDYHNLHRTITIALCWGAFGSDECGGFLTTICMMKGVVGYRRPWSMNNEWREELDSRYTLTMVDSEFAFEPPSDEEYDYEDINSGEDDENKNGDVTAATYIKLSISATSFDMSQLQPIFPYLEFMPDTLYLTIPYLLSFVMGDPIKMSMGLSDINLRLTLLWKLKILKFADAYANSRLHAVKAEVLVLARSGLFRHEVSRVLGGVLSPGSLVLISDDPNVGKRTLMLQIVAIIAEGRAIGKPAPILYVSGEEGFSSNSICSPVTQDMADMVASKGIPIKVIK</sequence>
<accession>A0ACB8YYR5</accession>
<evidence type="ECO:0000313" key="1">
    <source>
        <dbReference type="EMBL" id="KAI3690361.1"/>
    </source>
</evidence>
<proteinExistence type="predicted"/>
<organism evidence="1 2">
    <name type="scientific">Cichorium intybus</name>
    <name type="common">Chicory</name>
    <dbReference type="NCBI Taxonomy" id="13427"/>
    <lineage>
        <taxon>Eukaryota</taxon>
        <taxon>Viridiplantae</taxon>
        <taxon>Streptophyta</taxon>
        <taxon>Embryophyta</taxon>
        <taxon>Tracheophyta</taxon>
        <taxon>Spermatophyta</taxon>
        <taxon>Magnoliopsida</taxon>
        <taxon>eudicotyledons</taxon>
        <taxon>Gunneridae</taxon>
        <taxon>Pentapetalae</taxon>
        <taxon>asterids</taxon>
        <taxon>campanulids</taxon>
        <taxon>Asterales</taxon>
        <taxon>Asteraceae</taxon>
        <taxon>Cichorioideae</taxon>
        <taxon>Cichorieae</taxon>
        <taxon>Cichoriinae</taxon>
        <taxon>Cichorium</taxon>
    </lineage>
</organism>